<evidence type="ECO:0000313" key="2">
    <source>
        <dbReference type="EMBL" id="QHI95742.1"/>
    </source>
</evidence>
<protein>
    <recommendedName>
        <fullName evidence="4">Cell division protein FtsL</fullName>
    </recommendedName>
</protein>
<feature type="compositionally biased region" description="Basic and acidic residues" evidence="1">
    <location>
        <begin position="211"/>
        <end position="222"/>
    </location>
</feature>
<proteinExistence type="predicted"/>
<feature type="compositionally biased region" description="Pro residues" evidence="1">
    <location>
        <begin position="255"/>
        <end position="264"/>
    </location>
</feature>
<feature type="region of interest" description="Disordered" evidence="1">
    <location>
        <begin position="139"/>
        <end position="264"/>
    </location>
</feature>
<dbReference type="Proteomes" id="UP000463975">
    <property type="component" value="Chromosome"/>
</dbReference>
<feature type="region of interest" description="Disordered" evidence="1">
    <location>
        <begin position="112"/>
        <end position="131"/>
    </location>
</feature>
<accession>A0A6P1NJ98</accession>
<evidence type="ECO:0000313" key="3">
    <source>
        <dbReference type="Proteomes" id="UP000463975"/>
    </source>
</evidence>
<organism evidence="2 3">
    <name type="scientific">Aristophania vespae</name>
    <dbReference type="NCBI Taxonomy" id="2697033"/>
    <lineage>
        <taxon>Bacteria</taxon>
        <taxon>Pseudomonadati</taxon>
        <taxon>Pseudomonadota</taxon>
        <taxon>Alphaproteobacteria</taxon>
        <taxon>Acetobacterales</taxon>
        <taxon>Acetobacteraceae</taxon>
        <taxon>Aristophania</taxon>
    </lineage>
</organism>
<gene>
    <name evidence="2" type="ORF">GT348_05260</name>
</gene>
<dbReference type="KEGG" id="bomb:GT348_05260"/>
<reference evidence="2 3" key="1">
    <citation type="submission" date="2020-01" db="EMBL/GenBank/DDBJ databases">
        <title>Genome sequencing of strain KACC 21507.</title>
        <authorList>
            <person name="Heo J."/>
            <person name="Kim S.-J."/>
            <person name="Kim J.-S."/>
            <person name="Hong S.-B."/>
            <person name="Kwon S.-W."/>
        </authorList>
    </citation>
    <scope>NUCLEOTIDE SEQUENCE [LARGE SCALE GENOMIC DNA]</scope>
    <source>
        <strain evidence="2 3">KACC 21507</strain>
    </source>
</reference>
<dbReference type="EMBL" id="CP047652">
    <property type="protein sequence ID" value="QHI95742.1"/>
    <property type="molecule type" value="Genomic_DNA"/>
</dbReference>
<keyword evidence="3" id="KW-1185">Reference proteome</keyword>
<feature type="compositionally biased region" description="Polar residues" evidence="1">
    <location>
        <begin position="171"/>
        <end position="183"/>
    </location>
</feature>
<dbReference type="RefSeq" id="WP_160618817.1">
    <property type="nucleotide sequence ID" value="NZ_CP047652.1"/>
</dbReference>
<sequence length="264" mass="29643">MIRPVTLICALMAAVSGLFLYAKKHDTLVLEQKITQLVRDTHKVQEQTAMLRTEWALLNQPDRLAALSERLLPDLQMIQPKQFVKLDKLASYLPPVSHKPLLNVVAQAKEPDIHTPPADTNITKKTDTNSNQVKDNIAKTTPVSTATKLVRNEEPKTKRPQKRLIAEKTANHTSSHKTSSLEQTIAMMTKRSKEKHAQESHSLKASTKKPQHNDALPHDDVARSNIETVSWTKSRDDHPPKKKDHIVSAIKVQEPLPPPVPLTN</sequence>
<dbReference type="AlphaFoldDB" id="A0A6P1NJ98"/>
<evidence type="ECO:0000256" key="1">
    <source>
        <dbReference type="SAM" id="MobiDB-lite"/>
    </source>
</evidence>
<evidence type="ECO:0008006" key="4">
    <source>
        <dbReference type="Google" id="ProtNLM"/>
    </source>
</evidence>
<name>A0A6P1NJ98_9PROT</name>